<gene>
    <name evidence="2" type="ORF">SAMN05443248_7762</name>
</gene>
<dbReference type="Proteomes" id="UP000189796">
    <property type="component" value="Chromosome I"/>
</dbReference>
<organism evidence="2 3">
    <name type="scientific">Bradyrhizobium erythrophlei</name>
    <dbReference type="NCBI Taxonomy" id="1437360"/>
    <lineage>
        <taxon>Bacteria</taxon>
        <taxon>Pseudomonadati</taxon>
        <taxon>Pseudomonadota</taxon>
        <taxon>Alphaproteobacteria</taxon>
        <taxon>Hyphomicrobiales</taxon>
        <taxon>Nitrobacteraceae</taxon>
        <taxon>Bradyrhizobium</taxon>
    </lineage>
</organism>
<feature type="chain" id="PRO_5012545067" description="Conjugative transfer region protein TrbK" evidence="1">
    <location>
        <begin position="27"/>
        <end position="84"/>
    </location>
</feature>
<name>A0A1M5Y019_9BRAD</name>
<sequence length="84" mass="8873">MIKSFAATFAILAVLGASVIALPSFAPKADASEGLALAKSDRLAVRSPPQDCFKQIWPDFATACLRNGGSEAKVIEARLVAVRR</sequence>
<dbReference type="EMBL" id="LT670817">
    <property type="protein sequence ID" value="SHI05174.1"/>
    <property type="molecule type" value="Genomic_DNA"/>
</dbReference>
<reference evidence="2 3" key="1">
    <citation type="submission" date="2016-11" db="EMBL/GenBank/DDBJ databases">
        <authorList>
            <person name="Jaros S."/>
            <person name="Januszkiewicz K."/>
            <person name="Wedrychowicz H."/>
        </authorList>
    </citation>
    <scope>NUCLEOTIDE SEQUENCE [LARGE SCALE GENOMIC DNA]</scope>
    <source>
        <strain evidence="2 3">GAS138</strain>
    </source>
</reference>
<keyword evidence="1" id="KW-0732">Signal</keyword>
<accession>A0A1M5Y019</accession>
<evidence type="ECO:0000313" key="3">
    <source>
        <dbReference type="Proteomes" id="UP000189796"/>
    </source>
</evidence>
<proteinExistence type="predicted"/>
<evidence type="ECO:0000256" key="1">
    <source>
        <dbReference type="SAM" id="SignalP"/>
    </source>
</evidence>
<feature type="signal peptide" evidence="1">
    <location>
        <begin position="1"/>
        <end position="26"/>
    </location>
</feature>
<evidence type="ECO:0000313" key="2">
    <source>
        <dbReference type="EMBL" id="SHI05174.1"/>
    </source>
</evidence>
<evidence type="ECO:0008006" key="4">
    <source>
        <dbReference type="Google" id="ProtNLM"/>
    </source>
</evidence>
<dbReference type="AlphaFoldDB" id="A0A1M5Y019"/>
<protein>
    <recommendedName>
        <fullName evidence="4">Conjugative transfer region protein TrbK</fullName>
    </recommendedName>
</protein>